<reference evidence="2" key="1">
    <citation type="journal article" date="2015" name="Genome Announc.">
        <title>Draft Genome Sequence of an Anaerobic Ammonium-Oxidizing Bacterium, "Candidatus Brocadia sinica".</title>
        <authorList>
            <person name="Oshiki M."/>
            <person name="Shinyako-Hata K."/>
            <person name="Satoh H."/>
            <person name="Okabe S."/>
        </authorList>
    </citation>
    <scope>NUCLEOTIDE SEQUENCE [LARGE SCALE GENOMIC DNA]</scope>
    <source>
        <strain evidence="2">JPN1</strain>
    </source>
</reference>
<accession>A0ABQ0JVA6</accession>
<keyword evidence="2" id="KW-1185">Reference proteome</keyword>
<sequence>MSELILYEETVQEATIAYGNKSLTDYSSVAESDDEVWNRGNRFPQKHRKVPRNTYFLTAASQEGRTAPIRPWPEDPFTQVDLLDSEEEQVKELIFRIRTSKSISFRQTLANRLLTLFYDAKEEDSASLGISAGSLRNFYKFLLLHSNLKYPTISLTPDYNIYASWRGEQKRIFSVHFLPTNGDARFVIFIPNVRHPERQIRISGAVTTDILIDTVALYHVCDWISQ</sequence>
<organism evidence="1 2">
    <name type="scientific">Candidatus Brocadia sinica JPN1</name>
    <dbReference type="NCBI Taxonomy" id="1197129"/>
    <lineage>
        <taxon>Bacteria</taxon>
        <taxon>Pseudomonadati</taxon>
        <taxon>Planctomycetota</taxon>
        <taxon>Candidatus Brocadiia</taxon>
        <taxon>Candidatus Brocadiales</taxon>
        <taxon>Candidatus Brocadiaceae</taxon>
        <taxon>Candidatus Brocadia</taxon>
    </lineage>
</organism>
<proteinExistence type="predicted"/>
<comment type="caution">
    <text evidence="1">The sequence shown here is derived from an EMBL/GenBank/DDBJ whole genome shotgun (WGS) entry which is preliminary data.</text>
</comment>
<dbReference type="Proteomes" id="UP000032309">
    <property type="component" value="Unassembled WGS sequence"/>
</dbReference>
<evidence type="ECO:0000313" key="1">
    <source>
        <dbReference type="EMBL" id="GAN32696.1"/>
    </source>
</evidence>
<name>A0ABQ0JVA6_9BACT</name>
<dbReference type="RefSeq" id="WP_052562814.1">
    <property type="nucleotide sequence ID" value="NZ_BAFN01000001.1"/>
</dbReference>
<protein>
    <submittedName>
        <fullName evidence="1">Uncharacterized protein</fullName>
    </submittedName>
</protein>
<dbReference type="EMBL" id="BAFN01000001">
    <property type="protein sequence ID" value="GAN32696.1"/>
    <property type="molecule type" value="Genomic_DNA"/>
</dbReference>
<gene>
    <name evidence="1" type="ORF">BROSI_A1211</name>
</gene>
<evidence type="ECO:0000313" key="2">
    <source>
        <dbReference type="Proteomes" id="UP000032309"/>
    </source>
</evidence>